<dbReference type="GO" id="GO:0004565">
    <property type="term" value="F:beta-galactosidase activity"/>
    <property type="evidence" value="ECO:0007669"/>
    <property type="project" value="UniProtKB-ARBA"/>
</dbReference>
<dbReference type="Proteomes" id="UP000026962">
    <property type="component" value="Chromosome 11"/>
</dbReference>
<evidence type="ECO:0000256" key="1">
    <source>
        <dbReference type="ARBA" id="ARBA00010838"/>
    </source>
</evidence>
<accession>A0A0E0MD85</accession>
<reference evidence="3" key="2">
    <citation type="submission" date="2018-05" db="EMBL/GenBank/DDBJ databases">
        <title>OpunRS2 (Oryza punctata Reference Sequence Version 2).</title>
        <authorList>
            <person name="Zhang J."/>
            <person name="Kudrna D."/>
            <person name="Lee S."/>
            <person name="Talag J."/>
            <person name="Welchert J."/>
            <person name="Wing R.A."/>
        </authorList>
    </citation>
    <scope>NUCLEOTIDE SEQUENCE [LARGE SCALE GENOMIC DNA]</scope>
</reference>
<keyword evidence="2" id="KW-0325">Glycoprotein</keyword>
<dbReference type="EnsemblPlants" id="OPUNC11G04980.1">
    <property type="protein sequence ID" value="OPUNC11G04980.1"/>
    <property type="gene ID" value="OPUNC11G04980"/>
</dbReference>
<sequence length="43" mass="5378">MDCFEWGDGYLDRFGLIYVDRKTLMRYRKESSYWIAGFLKRQY</sequence>
<dbReference type="InterPro" id="IPR001360">
    <property type="entry name" value="Glyco_hydro_1"/>
</dbReference>
<dbReference type="HOGENOM" id="CLU_215615_0_0_1"/>
<evidence type="ECO:0000313" key="4">
    <source>
        <dbReference type="Proteomes" id="UP000026962"/>
    </source>
</evidence>
<dbReference type="Gramene" id="OPUNC11G04980.1">
    <property type="protein sequence ID" value="OPUNC11G04980.1"/>
    <property type="gene ID" value="OPUNC11G04980"/>
</dbReference>
<dbReference type="GO" id="GO:0033907">
    <property type="term" value="F:beta-D-fucosidase activity"/>
    <property type="evidence" value="ECO:0007669"/>
    <property type="project" value="UniProtKB-ARBA"/>
</dbReference>
<dbReference type="SUPFAM" id="SSF51445">
    <property type="entry name" value="(Trans)glycosidases"/>
    <property type="match status" value="1"/>
</dbReference>
<evidence type="ECO:0000256" key="2">
    <source>
        <dbReference type="ARBA" id="ARBA00023180"/>
    </source>
</evidence>
<dbReference type="AlphaFoldDB" id="A0A0E0MD85"/>
<protein>
    <submittedName>
        <fullName evidence="3">Uncharacterized protein</fullName>
    </submittedName>
</protein>
<name>A0A0E0MD85_ORYPU</name>
<reference evidence="3" key="1">
    <citation type="submission" date="2015-04" db="UniProtKB">
        <authorList>
            <consortium name="EnsemblPlants"/>
        </authorList>
    </citation>
    <scope>IDENTIFICATION</scope>
</reference>
<comment type="similarity">
    <text evidence="1">Belongs to the glycosyl hydrolase 1 family.</text>
</comment>
<evidence type="ECO:0000313" key="3">
    <source>
        <dbReference type="EnsemblPlants" id="OPUNC11G04980.1"/>
    </source>
</evidence>
<dbReference type="GO" id="GO:0005975">
    <property type="term" value="P:carbohydrate metabolic process"/>
    <property type="evidence" value="ECO:0007669"/>
    <property type="project" value="InterPro"/>
</dbReference>
<dbReference type="InterPro" id="IPR017853">
    <property type="entry name" value="GH"/>
</dbReference>
<keyword evidence="4" id="KW-1185">Reference proteome</keyword>
<dbReference type="GO" id="GO:0008422">
    <property type="term" value="F:beta-glucosidase activity"/>
    <property type="evidence" value="ECO:0007669"/>
    <property type="project" value="UniProtKB-ARBA"/>
</dbReference>
<dbReference type="STRING" id="4537.A0A0E0MD85"/>
<dbReference type="Pfam" id="PF00232">
    <property type="entry name" value="Glyco_hydro_1"/>
    <property type="match status" value="1"/>
</dbReference>
<dbReference type="Gene3D" id="3.20.20.80">
    <property type="entry name" value="Glycosidases"/>
    <property type="match status" value="1"/>
</dbReference>
<organism evidence="3">
    <name type="scientific">Oryza punctata</name>
    <name type="common">Red rice</name>
    <dbReference type="NCBI Taxonomy" id="4537"/>
    <lineage>
        <taxon>Eukaryota</taxon>
        <taxon>Viridiplantae</taxon>
        <taxon>Streptophyta</taxon>
        <taxon>Embryophyta</taxon>
        <taxon>Tracheophyta</taxon>
        <taxon>Spermatophyta</taxon>
        <taxon>Magnoliopsida</taxon>
        <taxon>Liliopsida</taxon>
        <taxon>Poales</taxon>
        <taxon>Poaceae</taxon>
        <taxon>BOP clade</taxon>
        <taxon>Oryzoideae</taxon>
        <taxon>Oryzeae</taxon>
        <taxon>Oryzinae</taxon>
        <taxon>Oryza</taxon>
    </lineage>
</organism>
<proteinExistence type="inferred from homology"/>